<dbReference type="AlphaFoldDB" id="A0A9X2V4Q4"/>
<dbReference type="EMBL" id="JANUBL010000001">
    <property type="protein sequence ID" value="MCS4119839.1"/>
    <property type="molecule type" value="Genomic_DNA"/>
</dbReference>
<sequence length="133" mass="13644">MDLVGQADGGGVRRARADALEVVLLAGPPGPHLPVVVQLLLGDLNHEPGHVRPHGVAELLAAQPLAVLVHVLNRVVQVGGGHGRFAPARPAHNGGHGGKVGDDRDLDLLALGHLERRVAPDALPVGAVVPLGR</sequence>
<reference evidence="1" key="1">
    <citation type="submission" date="2022-08" db="EMBL/GenBank/DDBJ databases">
        <title>Genomic Encyclopedia of Type Strains, Phase V (KMG-V): Genome sequencing to study the core and pangenomes of soil and plant-associated prokaryotes.</title>
        <authorList>
            <person name="Whitman W."/>
        </authorList>
    </citation>
    <scope>NUCLEOTIDE SEQUENCE</scope>
    <source>
        <strain evidence="1">SP3026</strain>
    </source>
</reference>
<protein>
    <submittedName>
        <fullName evidence="1">Uncharacterized protein</fullName>
    </submittedName>
</protein>
<gene>
    <name evidence="1" type="ORF">GGP45_000157</name>
</gene>
<evidence type="ECO:0000313" key="2">
    <source>
        <dbReference type="Proteomes" id="UP001155144"/>
    </source>
</evidence>
<comment type="caution">
    <text evidence="1">The sequence shown here is derived from an EMBL/GenBank/DDBJ whole genome shotgun (WGS) entry which is preliminary data.</text>
</comment>
<evidence type="ECO:0000313" key="1">
    <source>
        <dbReference type="EMBL" id="MCS4119839.1"/>
    </source>
</evidence>
<accession>A0A9X2V4Q4</accession>
<organism evidence="1 2">
    <name type="scientific">Salinibacter ruber</name>
    <dbReference type="NCBI Taxonomy" id="146919"/>
    <lineage>
        <taxon>Bacteria</taxon>
        <taxon>Pseudomonadati</taxon>
        <taxon>Rhodothermota</taxon>
        <taxon>Rhodothermia</taxon>
        <taxon>Rhodothermales</taxon>
        <taxon>Salinibacteraceae</taxon>
        <taxon>Salinibacter</taxon>
    </lineage>
</organism>
<name>A0A9X2V4Q4_9BACT</name>
<dbReference type="Proteomes" id="UP001155144">
    <property type="component" value="Unassembled WGS sequence"/>
</dbReference>
<proteinExistence type="predicted"/>